<feature type="region of interest" description="Disordered" evidence="5">
    <location>
        <begin position="655"/>
        <end position="681"/>
    </location>
</feature>
<dbReference type="SUPFAM" id="SSF52058">
    <property type="entry name" value="L domain-like"/>
    <property type="match status" value="1"/>
</dbReference>
<dbReference type="PANTHER" id="PTHR15454:SF69">
    <property type="entry name" value="SERINE_THREONINE-PROTEIN KINASE 11-INTERACTING PROTEIN"/>
    <property type="match status" value="1"/>
</dbReference>
<dbReference type="EMBL" id="JBAMMX010000016">
    <property type="protein sequence ID" value="KAK6925362.1"/>
    <property type="molecule type" value="Genomic_DNA"/>
</dbReference>
<keyword evidence="4" id="KW-0677">Repeat</keyword>
<dbReference type="FunFam" id="3.80.10.10:FF:000801">
    <property type="entry name" value="Outer arm dynein light chain 1"/>
    <property type="match status" value="1"/>
</dbReference>
<dbReference type="Proteomes" id="UP001370490">
    <property type="component" value="Unassembled WGS sequence"/>
</dbReference>
<evidence type="ECO:0000256" key="2">
    <source>
        <dbReference type="ARBA" id="ARBA00022490"/>
    </source>
</evidence>
<dbReference type="PANTHER" id="PTHR15454">
    <property type="entry name" value="NISCHARIN RELATED"/>
    <property type="match status" value="1"/>
</dbReference>
<evidence type="ECO:0000256" key="4">
    <source>
        <dbReference type="ARBA" id="ARBA00022737"/>
    </source>
</evidence>
<dbReference type="InterPro" id="IPR001611">
    <property type="entry name" value="Leu-rich_rpt"/>
</dbReference>
<feature type="compositionally biased region" description="Basic and acidic residues" evidence="5">
    <location>
        <begin position="672"/>
        <end position="681"/>
    </location>
</feature>
<name>A0AAN8VDC4_9MAGN</name>
<evidence type="ECO:0000256" key="5">
    <source>
        <dbReference type="SAM" id="MobiDB-lite"/>
    </source>
</evidence>
<dbReference type="GO" id="GO:0005737">
    <property type="term" value="C:cytoplasm"/>
    <property type="evidence" value="ECO:0007669"/>
    <property type="project" value="UniProtKB-SubCell"/>
</dbReference>
<evidence type="ECO:0000313" key="7">
    <source>
        <dbReference type="Proteomes" id="UP001370490"/>
    </source>
</evidence>
<gene>
    <name evidence="6" type="ORF">RJ641_009688</name>
</gene>
<keyword evidence="2" id="KW-0963">Cytoplasm</keyword>
<dbReference type="InterPro" id="IPR032675">
    <property type="entry name" value="LRR_dom_sf"/>
</dbReference>
<dbReference type="PROSITE" id="PS51450">
    <property type="entry name" value="LRR"/>
    <property type="match status" value="2"/>
</dbReference>
<organism evidence="6 7">
    <name type="scientific">Dillenia turbinata</name>
    <dbReference type="NCBI Taxonomy" id="194707"/>
    <lineage>
        <taxon>Eukaryota</taxon>
        <taxon>Viridiplantae</taxon>
        <taxon>Streptophyta</taxon>
        <taxon>Embryophyta</taxon>
        <taxon>Tracheophyta</taxon>
        <taxon>Spermatophyta</taxon>
        <taxon>Magnoliopsida</taxon>
        <taxon>eudicotyledons</taxon>
        <taxon>Gunneridae</taxon>
        <taxon>Pentapetalae</taxon>
        <taxon>Dilleniales</taxon>
        <taxon>Dilleniaceae</taxon>
        <taxon>Dillenia</taxon>
    </lineage>
</organism>
<keyword evidence="7" id="KW-1185">Reference proteome</keyword>
<evidence type="ECO:0000256" key="1">
    <source>
        <dbReference type="ARBA" id="ARBA00004496"/>
    </source>
</evidence>
<reference evidence="6 7" key="1">
    <citation type="submission" date="2023-12" db="EMBL/GenBank/DDBJ databases">
        <title>A high-quality genome assembly for Dillenia turbinata (Dilleniales).</title>
        <authorList>
            <person name="Chanderbali A."/>
        </authorList>
    </citation>
    <scope>NUCLEOTIDE SEQUENCE [LARGE SCALE GENOMIC DNA]</scope>
    <source>
        <strain evidence="6">LSX21</strain>
        <tissue evidence="6">Leaf</tissue>
    </source>
</reference>
<dbReference type="Gene3D" id="3.80.10.10">
    <property type="entry name" value="Ribonuclease Inhibitor"/>
    <property type="match status" value="2"/>
</dbReference>
<comment type="subcellular location">
    <subcellularLocation>
        <location evidence="1">Cytoplasm</location>
    </subcellularLocation>
</comment>
<dbReference type="AlphaFoldDB" id="A0AAN8VDC4"/>
<sequence length="1113" mass="125063">MAIVTGDRYLECLVKFVEKQAGPLIEGTLVLKLNPVGLHYVQLRLEALNELERLLAGAPVDYLRAYISDLGDHRAIEQLRRILRLLTSLKVVSVLPPPARDPTPLSLWPFERLKVLELRGCDLSTSAARGLLQLRHTLEKIICHNSTDALRHVFASRIADIKDCPQWNRLSFVSCACNGLILMDESLQLLPVVETLDLSRNKFSKVDNLRKCARLKLLDLGFNQLRNIASFIEVSCQLVKLVLRNNALTTLHGIENLMSLEGLDLSYNIISNFLELEVLAGLPNLESIWLEGNPLCSARWYREQVFSYFPHPKKLKLDGRQISTREFWKRRLIVASKQKRPASYGFYTPAKDGAEGYVGVNAKKKKVSRLACIESEDEGISIGSDLESMSCENENQSRLENGISDDEAEVVGLMNRVEYMKKERSVLWLREFQEWMVLSSGIEAEGSNYSLSMFNSSKENNIKKRQKNLGECSRCVSDSVLASGDESSMNFLESDNFYPDLSVGSHAQQYLDLMGEATPKLAGDTYTDSVPHVGRTDFYQKFKSHAHEGIKAFTVKNANSCLDASTVQRNNVVDSSLSVMPLSAIENFVKSCLTSAHPRSPPHYQVDILLRRHNLEEEILQLSVDSYSVASSDSISSNSEEDIFESRACLVEPEKSNDELLGRNSSMPDLESSDHGKEHEVSQIRENCISMSNCNEGQAPHASTLSNEKNSNQVCNVFLSGAHDGEIARSIKLEADWLEKKKFRRKPKKRIISLIGESILLGNTEQSYDLGNVDDYGDCLEDQRVRQILNGSSGRFFDVGSRLSFEMSQSPQIKDFIENYFNCNLADSGVRETCKDCILCSCLLEEEYGYKEREAAVLLSSEDKLYVLVIDGALDEIGLTLRTVSSLKVDEINEVLVGIGLQVLRVRIRGDTVFVFITRSMEKSRDLLYSLKIFDSFATCDSYFVRSLEPVQLESFEKNICRGAKLSIFQYSMVLFSCNNNGEDLWLSRSLFLAGGHLILCIEDLVQFSSISMDACSSPYFSLDLCCSIIDVSEMVIDSTESPCITLSLQRVASELYDPKGNDVNQFKKQSTCKSLTWKLKWFSEESLFKFVALLKALHAGATNSSFTVRCKS</sequence>
<accession>A0AAN8VDC4</accession>
<protein>
    <submittedName>
        <fullName evidence="6">Leucine-rich repeat</fullName>
    </submittedName>
</protein>
<evidence type="ECO:0000256" key="3">
    <source>
        <dbReference type="ARBA" id="ARBA00022614"/>
    </source>
</evidence>
<dbReference type="FunFam" id="3.80.10.10:FF:000502">
    <property type="entry name" value="Predicted protein"/>
    <property type="match status" value="1"/>
</dbReference>
<comment type="caution">
    <text evidence="6">The sequence shown here is derived from an EMBL/GenBank/DDBJ whole genome shotgun (WGS) entry which is preliminary data.</text>
</comment>
<evidence type="ECO:0000313" key="6">
    <source>
        <dbReference type="EMBL" id="KAK6925362.1"/>
    </source>
</evidence>
<proteinExistence type="predicted"/>
<keyword evidence="3" id="KW-0433">Leucine-rich repeat</keyword>